<organism evidence="1 2">
    <name type="scientific">Oidiodendron maius (strain Zn)</name>
    <dbReference type="NCBI Taxonomy" id="913774"/>
    <lineage>
        <taxon>Eukaryota</taxon>
        <taxon>Fungi</taxon>
        <taxon>Dikarya</taxon>
        <taxon>Ascomycota</taxon>
        <taxon>Pezizomycotina</taxon>
        <taxon>Leotiomycetes</taxon>
        <taxon>Leotiomycetes incertae sedis</taxon>
        <taxon>Myxotrichaceae</taxon>
        <taxon>Oidiodendron</taxon>
    </lineage>
</organism>
<reference evidence="1 2" key="1">
    <citation type="submission" date="2014-04" db="EMBL/GenBank/DDBJ databases">
        <authorList>
            <consortium name="DOE Joint Genome Institute"/>
            <person name="Kuo A."/>
            <person name="Martino E."/>
            <person name="Perotto S."/>
            <person name="Kohler A."/>
            <person name="Nagy L.G."/>
            <person name="Floudas D."/>
            <person name="Copeland A."/>
            <person name="Barry K.W."/>
            <person name="Cichocki N."/>
            <person name="Veneault-Fourrey C."/>
            <person name="LaButti K."/>
            <person name="Lindquist E.A."/>
            <person name="Lipzen A."/>
            <person name="Lundell T."/>
            <person name="Morin E."/>
            <person name="Murat C."/>
            <person name="Sun H."/>
            <person name="Tunlid A."/>
            <person name="Henrissat B."/>
            <person name="Grigoriev I.V."/>
            <person name="Hibbett D.S."/>
            <person name="Martin F."/>
            <person name="Nordberg H.P."/>
            <person name="Cantor M.N."/>
            <person name="Hua S.X."/>
        </authorList>
    </citation>
    <scope>NUCLEOTIDE SEQUENCE [LARGE SCALE GENOMIC DNA]</scope>
    <source>
        <strain evidence="1 2">Zn</strain>
    </source>
</reference>
<sequence length="367" mass="41576">MRIQTPFRDVARGFLTMDRTDILMEGPLPSDLIQEVKHELEEAWHFHRTQVLFRGNIRRTWLYRQRKLDDAPPQLNHSRELFHCYNKHTALYVAPPPAETRDNTGAPIFVLRIIYKLWLRFYNNKPKVDYESFFAEPVGITPSGPATVAEIAHSHIWFCDYASQFLDELGRGEAEHCSFIESHKLFPLFRAIVLILDENFSSKLEDDDYYLVIPPSQAQTVLMVRTGDESGLVAPISFEQIRAQTLPLKRDDCALEDIGIEVVRVSLATAVDFICSLQQSEEAASLIIKGHAIPTQVSLCPSWPDDSPIILTAEGWAEKVLQKAESAGFHKNSDAGHALRRALAARRGEIDDGAQLIPPYEIGWGWG</sequence>
<proteinExistence type="predicted"/>
<dbReference type="AlphaFoldDB" id="A0A0C3HJW1"/>
<reference evidence="2" key="2">
    <citation type="submission" date="2015-01" db="EMBL/GenBank/DDBJ databases">
        <title>Evolutionary Origins and Diversification of the Mycorrhizal Mutualists.</title>
        <authorList>
            <consortium name="DOE Joint Genome Institute"/>
            <consortium name="Mycorrhizal Genomics Consortium"/>
            <person name="Kohler A."/>
            <person name="Kuo A."/>
            <person name="Nagy L.G."/>
            <person name="Floudas D."/>
            <person name="Copeland A."/>
            <person name="Barry K.W."/>
            <person name="Cichocki N."/>
            <person name="Veneault-Fourrey C."/>
            <person name="LaButti K."/>
            <person name="Lindquist E.A."/>
            <person name="Lipzen A."/>
            <person name="Lundell T."/>
            <person name="Morin E."/>
            <person name="Murat C."/>
            <person name="Riley R."/>
            <person name="Ohm R."/>
            <person name="Sun H."/>
            <person name="Tunlid A."/>
            <person name="Henrissat B."/>
            <person name="Grigoriev I.V."/>
            <person name="Hibbett D.S."/>
            <person name="Martin F."/>
        </authorList>
    </citation>
    <scope>NUCLEOTIDE SEQUENCE [LARGE SCALE GENOMIC DNA]</scope>
    <source>
        <strain evidence="2">Zn</strain>
    </source>
</reference>
<dbReference type="InParanoid" id="A0A0C3HJW1"/>
<name>A0A0C3HJW1_OIDMZ</name>
<protein>
    <submittedName>
        <fullName evidence="1">Uncharacterized protein</fullName>
    </submittedName>
</protein>
<gene>
    <name evidence="1" type="ORF">OIDMADRAFT_175308</name>
</gene>
<dbReference type="Proteomes" id="UP000054321">
    <property type="component" value="Unassembled WGS sequence"/>
</dbReference>
<accession>A0A0C3HJW1</accession>
<keyword evidence="2" id="KW-1185">Reference proteome</keyword>
<evidence type="ECO:0000313" key="1">
    <source>
        <dbReference type="EMBL" id="KIN08521.1"/>
    </source>
</evidence>
<dbReference type="EMBL" id="KN832870">
    <property type="protein sequence ID" value="KIN08521.1"/>
    <property type="molecule type" value="Genomic_DNA"/>
</dbReference>
<dbReference type="OrthoDB" id="5235440at2759"/>
<dbReference type="HOGENOM" id="CLU_043562_0_0_1"/>
<evidence type="ECO:0000313" key="2">
    <source>
        <dbReference type="Proteomes" id="UP000054321"/>
    </source>
</evidence>